<evidence type="ECO:0000313" key="1">
    <source>
        <dbReference type="EMBL" id="GFQ94916.1"/>
    </source>
</evidence>
<sequence length="96" mass="10974">MRKRTYTYGEDHSMFQMQRAPVSGDPGQECDGPRRADYHYALVILCSLHGGVRMDPFHDGKHQKSQGLWGKKDYGKLSTFSVPFCGLNIDFFWITG</sequence>
<dbReference type="Proteomes" id="UP000887116">
    <property type="component" value="Unassembled WGS sequence"/>
</dbReference>
<accession>A0A8X6G342</accession>
<evidence type="ECO:0000313" key="2">
    <source>
        <dbReference type="Proteomes" id="UP000887116"/>
    </source>
</evidence>
<proteinExistence type="predicted"/>
<organism evidence="1 2">
    <name type="scientific">Trichonephila clavata</name>
    <name type="common">Joro spider</name>
    <name type="synonym">Nephila clavata</name>
    <dbReference type="NCBI Taxonomy" id="2740835"/>
    <lineage>
        <taxon>Eukaryota</taxon>
        <taxon>Metazoa</taxon>
        <taxon>Ecdysozoa</taxon>
        <taxon>Arthropoda</taxon>
        <taxon>Chelicerata</taxon>
        <taxon>Arachnida</taxon>
        <taxon>Araneae</taxon>
        <taxon>Araneomorphae</taxon>
        <taxon>Entelegynae</taxon>
        <taxon>Araneoidea</taxon>
        <taxon>Nephilidae</taxon>
        <taxon>Trichonephila</taxon>
    </lineage>
</organism>
<name>A0A8X6G342_TRICU</name>
<keyword evidence="2" id="KW-1185">Reference proteome</keyword>
<protein>
    <submittedName>
        <fullName evidence="1">Uncharacterized protein</fullName>
    </submittedName>
</protein>
<gene>
    <name evidence="1" type="ORF">TNCT_82091</name>
</gene>
<reference evidence="1" key="1">
    <citation type="submission" date="2020-07" db="EMBL/GenBank/DDBJ databases">
        <title>Multicomponent nature underlies the extraordinary mechanical properties of spider dragline silk.</title>
        <authorList>
            <person name="Kono N."/>
            <person name="Nakamura H."/>
            <person name="Mori M."/>
            <person name="Yoshida Y."/>
            <person name="Ohtoshi R."/>
            <person name="Malay A.D."/>
            <person name="Moran D.A.P."/>
            <person name="Tomita M."/>
            <person name="Numata K."/>
            <person name="Arakawa K."/>
        </authorList>
    </citation>
    <scope>NUCLEOTIDE SEQUENCE</scope>
</reference>
<dbReference type="AlphaFoldDB" id="A0A8X6G342"/>
<comment type="caution">
    <text evidence="1">The sequence shown here is derived from an EMBL/GenBank/DDBJ whole genome shotgun (WGS) entry which is preliminary data.</text>
</comment>
<dbReference type="EMBL" id="BMAO01004473">
    <property type="protein sequence ID" value="GFQ94916.1"/>
    <property type="molecule type" value="Genomic_DNA"/>
</dbReference>